<name>A0A5E8BEX5_9ASCO</name>
<keyword evidence="2" id="KW-1185">Reference proteome</keyword>
<sequence>MFKLLLRFSRPRNTFLNTVGTITGLGITLCIRTRFSGYQYTPYCLCDPCKVHDRSPEPIRHPHYALHLLHSLRDGQIRKCVDVLGQPEYFTFTNSVP</sequence>
<protein>
    <submittedName>
        <fullName evidence="1">Uncharacterized protein</fullName>
    </submittedName>
</protein>
<evidence type="ECO:0000313" key="2">
    <source>
        <dbReference type="Proteomes" id="UP000398389"/>
    </source>
</evidence>
<evidence type="ECO:0000313" key="1">
    <source>
        <dbReference type="EMBL" id="VVT50069.1"/>
    </source>
</evidence>
<gene>
    <name evidence="1" type="ORF">SAPINGB_P002585</name>
</gene>
<reference evidence="1 2" key="1">
    <citation type="submission" date="2019-09" db="EMBL/GenBank/DDBJ databases">
        <authorList>
            <person name="Brejova B."/>
        </authorList>
    </citation>
    <scope>NUCLEOTIDE SEQUENCE [LARGE SCALE GENOMIC DNA]</scope>
</reference>
<dbReference type="GeneID" id="43581403"/>
<proteinExistence type="predicted"/>
<organism evidence="1 2">
    <name type="scientific">Magnusiomyces paraingens</name>
    <dbReference type="NCBI Taxonomy" id="2606893"/>
    <lineage>
        <taxon>Eukaryota</taxon>
        <taxon>Fungi</taxon>
        <taxon>Dikarya</taxon>
        <taxon>Ascomycota</taxon>
        <taxon>Saccharomycotina</taxon>
        <taxon>Dipodascomycetes</taxon>
        <taxon>Dipodascales</taxon>
        <taxon>Dipodascaceae</taxon>
        <taxon>Magnusiomyces</taxon>
    </lineage>
</organism>
<dbReference type="RefSeq" id="XP_031853194.1">
    <property type="nucleotide sequence ID" value="XM_031997303.1"/>
</dbReference>
<accession>A0A5E8BEX5</accession>
<dbReference type="Proteomes" id="UP000398389">
    <property type="component" value="Unassembled WGS sequence"/>
</dbReference>
<dbReference type="EMBL" id="CABVLU010000002">
    <property type="protein sequence ID" value="VVT50069.1"/>
    <property type="molecule type" value="Genomic_DNA"/>
</dbReference>
<dbReference type="AlphaFoldDB" id="A0A5E8BEX5"/>